<evidence type="ECO:0000313" key="2">
    <source>
        <dbReference type="EMBL" id="KCZ92338.1"/>
    </source>
</evidence>
<name>A0A059FPD6_9PROT</name>
<evidence type="ECO:0000259" key="1">
    <source>
        <dbReference type="Pfam" id="PF12973"/>
    </source>
</evidence>
<keyword evidence="3" id="KW-1185">Reference proteome</keyword>
<proteinExistence type="predicted"/>
<organism evidence="2 3">
    <name type="scientific">Hyphomonas johnsonii MHS-2</name>
    <dbReference type="NCBI Taxonomy" id="1280950"/>
    <lineage>
        <taxon>Bacteria</taxon>
        <taxon>Pseudomonadati</taxon>
        <taxon>Pseudomonadota</taxon>
        <taxon>Alphaproteobacteria</taxon>
        <taxon>Hyphomonadales</taxon>
        <taxon>Hyphomonadaceae</taxon>
        <taxon>Hyphomonas</taxon>
    </lineage>
</organism>
<reference evidence="2 3" key="1">
    <citation type="journal article" date="2014" name="Antonie Van Leeuwenhoek">
        <title>Hyphomonas beringensis sp. nov. and Hyphomonas chukchiensis sp. nov., isolated from surface seawater of the Bering Sea and Chukchi Sea.</title>
        <authorList>
            <person name="Li C."/>
            <person name="Lai Q."/>
            <person name="Li G."/>
            <person name="Dong C."/>
            <person name="Wang J."/>
            <person name="Liao Y."/>
            <person name="Shao Z."/>
        </authorList>
    </citation>
    <scope>NUCLEOTIDE SEQUENCE [LARGE SCALE GENOMIC DNA]</scope>
    <source>
        <strain evidence="2 3">MHS-2</strain>
    </source>
</reference>
<protein>
    <submittedName>
        <fullName evidence="2">ChR family anti-sigma factor</fullName>
    </submittedName>
</protein>
<dbReference type="SUPFAM" id="SSF51182">
    <property type="entry name" value="RmlC-like cupins"/>
    <property type="match status" value="1"/>
</dbReference>
<accession>A0A059FPD6</accession>
<dbReference type="EMBL" id="ARYK01000004">
    <property type="protein sequence ID" value="KCZ92338.1"/>
    <property type="molecule type" value="Genomic_DNA"/>
</dbReference>
<sequence length="219" mass="22629">MSSNAMPRYSEFYSAYAAGRLDPGFALLVETQGALRADVREAVAASESIAGALLETSDVVELTPGAADRALALIDALAPDTPSAPPPQALDDGLEILPDQLRDFALAAAAARGWKMAAPGIRRLSLDVGSEAEVELYKIQPGAAVPRHTHAGSEYTLVVTGGFSDASGNYGPGDLAVKGPDDTHQPIGDPGEVCYALAVRDGGLRFTGVMGVIQRLLGA</sequence>
<dbReference type="InterPro" id="IPR014710">
    <property type="entry name" value="RmlC-like_jellyroll"/>
</dbReference>
<dbReference type="InterPro" id="IPR012807">
    <property type="entry name" value="Anti-sigma_ChrR"/>
</dbReference>
<dbReference type="Proteomes" id="UP000025171">
    <property type="component" value="Unassembled WGS sequence"/>
</dbReference>
<comment type="caution">
    <text evidence="2">The sequence shown here is derived from an EMBL/GenBank/DDBJ whole genome shotgun (WGS) entry which is preliminary data.</text>
</comment>
<dbReference type="Gene3D" id="1.10.10.1320">
    <property type="entry name" value="Anti-sigma factor, zinc-finger domain"/>
    <property type="match status" value="1"/>
</dbReference>
<dbReference type="eggNOG" id="COG3806">
    <property type="taxonomic scope" value="Bacteria"/>
</dbReference>
<evidence type="ECO:0000313" key="3">
    <source>
        <dbReference type="Proteomes" id="UP000025171"/>
    </source>
</evidence>
<dbReference type="InterPro" id="IPR041916">
    <property type="entry name" value="Anti_sigma_zinc_sf"/>
</dbReference>
<dbReference type="PATRIC" id="fig|1280950.3.peg.1977"/>
<dbReference type="InterPro" id="IPR011051">
    <property type="entry name" value="RmlC_Cupin_sf"/>
</dbReference>
<dbReference type="STRING" id="1280950.HJO_09894"/>
<dbReference type="AlphaFoldDB" id="A0A059FPD6"/>
<dbReference type="Pfam" id="PF12973">
    <property type="entry name" value="Cupin_7"/>
    <property type="match status" value="1"/>
</dbReference>
<dbReference type="NCBIfam" id="TIGR02451">
    <property type="entry name" value="anti_sig_ChrR"/>
    <property type="match status" value="1"/>
</dbReference>
<dbReference type="InterPro" id="IPR025979">
    <property type="entry name" value="ChrR-like_cupin_dom"/>
</dbReference>
<dbReference type="CDD" id="cd20301">
    <property type="entry name" value="cupin_ChrR"/>
    <property type="match status" value="1"/>
</dbReference>
<dbReference type="Gene3D" id="2.60.120.10">
    <property type="entry name" value="Jelly Rolls"/>
    <property type="match status" value="1"/>
</dbReference>
<gene>
    <name evidence="2" type="ORF">HJO_09894</name>
</gene>
<feature type="domain" description="ChrR-like cupin" evidence="1">
    <location>
        <begin position="107"/>
        <end position="196"/>
    </location>
</feature>